<comment type="subcellular location">
    <subcellularLocation>
        <location evidence="1">Mitochondrion</location>
    </subcellularLocation>
</comment>
<dbReference type="InterPro" id="IPR040049">
    <property type="entry name" value="Ribosomal_mS25/mL61"/>
</dbReference>
<keyword evidence="7" id="KW-1185">Reference proteome</keyword>
<organism evidence="6 7">
    <name type="scientific">Eremothecium sinecaudum</name>
    <dbReference type="NCBI Taxonomy" id="45286"/>
    <lineage>
        <taxon>Eukaryota</taxon>
        <taxon>Fungi</taxon>
        <taxon>Dikarya</taxon>
        <taxon>Ascomycota</taxon>
        <taxon>Saccharomycotina</taxon>
        <taxon>Saccharomycetes</taxon>
        <taxon>Saccharomycetales</taxon>
        <taxon>Saccharomycetaceae</taxon>
        <taxon>Eremothecium</taxon>
    </lineage>
</organism>
<evidence type="ECO:0000256" key="4">
    <source>
        <dbReference type="ARBA" id="ARBA00023274"/>
    </source>
</evidence>
<dbReference type="STRING" id="45286.A0A109UYT9"/>
<evidence type="ECO:0000256" key="2">
    <source>
        <dbReference type="ARBA" id="ARBA00022980"/>
    </source>
</evidence>
<dbReference type="InterPro" id="IPR007741">
    <property type="entry name" value="Ribosomal_mL43/mS25/NADH_DH"/>
</dbReference>
<dbReference type="OrthoDB" id="1696305at2759"/>
<dbReference type="GO" id="GO:0005739">
    <property type="term" value="C:mitochondrion"/>
    <property type="evidence" value="ECO:0007669"/>
    <property type="project" value="UniProtKB-SubCell"/>
</dbReference>
<keyword evidence="4" id="KW-0687">Ribonucleoprotein</keyword>
<feature type="domain" description="Ribosomal protein/NADH dehydrogenase" evidence="5">
    <location>
        <begin position="39"/>
        <end position="119"/>
    </location>
</feature>
<dbReference type="AlphaFoldDB" id="A0A109UYT9"/>
<name>A0A109UYT9_9SACH</name>
<dbReference type="PANTHER" id="PTHR13274">
    <property type="entry name" value="MITOCHONDRIAL RIBOSOMAL PROTEIN S25"/>
    <property type="match status" value="1"/>
</dbReference>
<dbReference type="SMART" id="SM00916">
    <property type="entry name" value="L51_S25_CI-B8"/>
    <property type="match status" value="1"/>
</dbReference>
<dbReference type="GO" id="GO:0003735">
    <property type="term" value="F:structural constituent of ribosome"/>
    <property type="evidence" value="ECO:0007669"/>
    <property type="project" value="InterPro"/>
</dbReference>
<dbReference type="InterPro" id="IPR036249">
    <property type="entry name" value="Thioredoxin-like_sf"/>
</dbReference>
<reference evidence="6 7" key="1">
    <citation type="submission" date="2016-01" db="EMBL/GenBank/DDBJ databases">
        <title>Genome sequence of the yeast Holleya sinecauda.</title>
        <authorList>
            <person name="Dietrich F.S."/>
        </authorList>
    </citation>
    <scope>NUCLEOTIDE SEQUENCE [LARGE SCALE GENOMIC DNA]</scope>
    <source>
        <strain evidence="6 7">ATCC 58844</strain>
    </source>
</reference>
<dbReference type="EMBL" id="CP014244">
    <property type="protein sequence ID" value="AMD20368.1"/>
    <property type="molecule type" value="Genomic_DNA"/>
</dbReference>
<keyword evidence="2" id="KW-0689">Ribosomal protein</keyword>
<dbReference type="GeneID" id="28723611"/>
<evidence type="ECO:0000256" key="1">
    <source>
        <dbReference type="ARBA" id="ARBA00004173"/>
    </source>
</evidence>
<keyword evidence="3" id="KW-0496">Mitochondrion</keyword>
<dbReference type="PANTHER" id="PTHR13274:SF2">
    <property type="entry name" value="SMALL RIBOSOMAL SUBUNIT PROTEIN MS25"/>
    <property type="match status" value="1"/>
</dbReference>
<dbReference type="Proteomes" id="UP000243052">
    <property type="component" value="Chromosome iv"/>
</dbReference>
<protein>
    <submittedName>
        <fullName evidence="6">HDL376Cp</fullName>
    </submittedName>
</protein>
<dbReference type="GO" id="GO:0005840">
    <property type="term" value="C:ribosome"/>
    <property type="evidence" value="ECO:0007669"/>
    <property type="project" value="UniProtKB-KW"/>
</dbReference>
<proteinExistence type="predicted"/>
<evidence type="ECO:0000313" key="7">
    <source>
        <dbReference type="Proteomes" id="UP000243052"/>
    </source>
</evidence>
<evidence type="ECO:0000313" key="6">
    <source>
        <dbReference type="EMBL" id="AMD20368.1"/>
    </source>
</evidence>
<accession>A0A109UYT9</accession>
<dbReference type="RefSeq" id="XP_017987364.1">
    <property type="nucleotide sequence ID" value="XM_018132058.1"/>
</dbReference>
<dbReference type="GO" id="GO:1990904">
    <property type="term" value="C:ribonucleoprotein complex"/>
    <property type="evidence" value="ECO:0007669"/>
    <property type="project" value="UniProtKB-KW"/>
</dbReference>
<dbReference type="SUPFAM" id="SSF52833">
    <property type="entry name" value="Thioredoxin-like"/>
    <property type="match status" value="1"/>
</dbReference>
<dbReference type="Pfam" id="PF05047">
    <property type="entry name" value="L51_S25_CI-B8"/>
    <property type="match status" value="1"/>
</dbReference>
<evidence type="ECO:0000256" key="3">
    <source>
        <dbReference type="ARBA" id="ARBA00023128"/>
    </source>
</evidence>
<evidence type="ECO:0000259" key="5">
    <source>
        <dbReference type="SMART" id="SM00916"/>
    </source>
</evidence>
<sequence>MSSIKKQLQAINKISLTPKSQIIVNNANVASLKLTFQYDNFDGHMGARKFWHNYLPTLQFYNPRLPIEVTRIVNKDKNKRIPCTLNILGHDGRIAHEVDMRNKRDDEIMEELLTVLDHKPVPKDEIIQHKVKQ</sequence>
<gene>
    <name evidence="6" type="ORF">AW171_hschr42257</name>
</gene>